<keyword evidence="1" id="KW-1185">Reference proteome</keyword>
<evidence type="ECO:0000313" key="1">
    <source>
        <dbReference type="Proteomes" id="UP000887572"/>
    </source>
</evidence>
<protein>
    <submittedName>
        <fullName evidence="2">Uncharacterized protein</fullName>
    </submittedName>
</protein>
<dbReference type="Proteomes" id="UP000887572">
    <property type="component" value="Unplaced"/>
</dbReference>
<organism evidence="1 2">
    <name type="scientific">Globodera rostochiensis</name>
    <name type="common">Golden nematode worm</name>
    <name type="synonym">Heterodera rostochiensis</name>
    <dbReference type="NCBI Taxonomy" id="31243"/>
    <lineage>
        <taxon>Eukaryota</taxon>
        <taxon>Metazoa</taxon>
        <taxon>Ecdysozoa</taxon>
        <taxon>Nematoda</taxon>
        <taxon>Chromadorea</taxon>
        <taxon>Rhabditida</taxon>
        <taxon>Tylenchina</taxon>
        <taxon>Tylenchomorpha</taxon>
        <taxon>Tylenchoidea</taxon>
        <taxon>Heteroderidae</taxon>
        <taxon>Heteroderinae</taxon>
        <taxon>Globodera</taxon>
    </lineage>
</organism>
<sequence length="320" mass="36601">MIFLGLGVGLEVHLQKVQETADIDYHFICAYVWLKVFAFLGPLELGLKIALISDRSDALVDDHFKSKEWLLGRLGIRRATDRNGAQIVKRSGERLPIPQGPLPANVIGFKEIKISYVDQSVIEFLQRICRLFGSSGTNVAIWPLINENICCLYLVEYSMFDSSQFGRLRQFSPAILRRCANLRLIASFGLFPEFPAEDNAEASPRQAAAKWLLTPRGDGLPKMLFFSFVNAPEPVNFIIFLSHSPFAVAVIEPFELNNNLTGERLTLRRFNEYYWLLVRCPIGREEDKWAEWEEDLGFLARLLCRFFDICTQLKISRAFI</sequence>
<dbReference type="AlphaFoldDB" id="A0A914GSU5"/>
<evidence type="ECO:0000313" key="2">
    <source>
        <dbReference type="WBParaSite" id="Gr19_v10_g10071.t1"/>
    </source>
</evidence>
<proteinExistence type="predicted"/>
<dbReference type="WBParaSite" id="Gr19_v10_g10071.t1">
    <property type="protein sequence ID" value="Gr19_v10_g10071.t1"/>
    <property type="gene ID" value="Gr19_v10_g10071"/>
</dbReference>
<accession>A0A914GSU5</accession>
<name>A0A914GSU5_GLORO</name>
<reference evidence="2" key="1">
    <citation type="submission" date="2022-11" db="UniProtKB">
        <authorList>
            <consortium name="WormBaseParasite"/>
        </authorList>
    </citation>
    <scope>IDENTIFICATION</scope>
</reference>